<evidence type="ECO:0000313" key="3">
    <source>
        <dbReference type="Proteomes" id="UP000005522"/>
    </source>
</evidence>
<protein>
    <submittedName>
        <fullName evidence="2">Uncharacterized protein</fullName>
    </submittedName>
</protein>
<dbReference type="EMBL" id="CP005986">
    <property type="protein sequence ID" value="AIA55684.1"/>
    <property type="molecule type" value="Genomic_DNA"/>
</dbReference>
<keyword evidence="1" id="KW-0175">Coiled coil</keyword>
<accession>A0A059ZS56</accession>
<proteinExistence type="predicted"/>
<dbReference type="HOGENOM" id="CLU_1745700_0_0_6"/>
<dbReference type="Proteomes" id="UP000005522">
    <property type="component" value="Chromosome"/>
</dbReference>
<organism evidence="2 3">
    <name type="scientific">Acidithiobacillus caldus (strain ATCC 51756 / DSM 8584 / KU)</name>
    <dbReference type="NCBI Taxonomy" id="637389"/>
    <lineage>
        <taxon>Bacteria</taxon>
        <taxon>Pseudomonadati</taxon>
        <taxon>Pseudomonadota</taxon>
        <taxon>Acidithiobacillia</taxon>
        <taxon>Acidithiobacillales</taxon>
        <taxon>Acidithiobacillaceae</taxon>
        <taxon>Acidithiobacillus</taxon>
    </lineage>
</organism>
<dbReference type="AlphaFoldDB" id="A0A059ZS56"/>
<feature type="coiled-coil region" evidence="1">
    <location>
        <begin position="115"/>
        <end position="147"/>
    </location>
</feature>
<name>A0A059ZS56_ACICK</name>
<reference evidence="2 3" key="1">
    <citation type="journal article" date="2009" name="J. Bacteriol.">
        <title>Draft genome sequence of the extremely acidophilic bacterium Acidithiobacillus caldus ATCC 51756 reveals metabolic versatility in the genus Acidithiobacillus.</title>
        <authorList>
            <person name="Valdes J."/>
            <person name="Quatrini R."/>
            <person name="Hallberg K."/>
            <person name="Dopson M."/>
            <person name="Valenzuela P.D."/>
            <person name="Holmes D.S."/>
        </authorList>
    </citation>
    <scope>NUCLEOTIDE SEQUENCE [LARGE SCALE GENOMIC DNA]</scope>
    <source>
        <strain evidence="3">ATCC 51756 / DSM 8584 / KU</strain>
    </source>
</reference>
<evidence type="ECO:0000313" key="2">
    <source>
        <dbReference type="EMBL" id="AIA55684.1"/>
    </source>
</evidence>
<evidence type="ECO:0000256" key="1">
    <source>
        <dbReference type="SAM" id="Coils"/>
    </source>
</evidence>
<gene>
    <name evidence="2" type="ORF">Acaty_c1825</name>
</gene>
<sequence length="149" mass="16506">MNDPRLPLGNLSIDELVNLGRDSDDPILTELCRRLSPDCSANSGGQLELHQCKGKTIIDVREAGDRLVLLFDGGNYFVVGAEISCLDGGDAYLDFGAPLTMPEKHRLGLISPSEWDAHLKALKEQERKNREAEIERLEARLAALREHAE</sequence>
<dbReference type="RefSeq" id="WP_038472060.1">
    <property type="nucleotide sequence ID" value="NZ_CP005986.1"/>
</dbReference>
<dbReference type="KEGG" id="acz:Acaty_c1825"/>